<evidence type="ECO:0000313" key="1">
    <source>
        <dbReference type="EMBL" id="SFL90385.1"/>
    </source>
</evidence>
<dbReference type="Proteomes" id="UP000199211">
    <property type="component" value="Unassembled WGS sequence"/>
</dbReference>
<proteinExistence type="predicted"/>
<evidence type="ECO:0000313" key="2">
    <source>
        <dbReference type="Proteomes" id="UP000199211"/>
    </source>
</evidence>
<protein>
    <submittedName>
        <fullName evidence="1">Uncharacterized protein</fullName>
    </submittedName>
</protein>
<organism evidence="1 2">
    <name type="scientific">Marinobacter salarius</name>
    <dbReference type="NCBI Taxonomy" id="1420917"/>
    <lineage>
        <taxon>Bacteria</taxon>
        <taxon>Pseudomonadati</taxon>
        <taxon>Pseudomonadota</taxon>
        <taxon>Gammaproteobacteria</taxon>
        <taxon>Pseudomonadales</taxon>
        <taxon>Marinobacteraceae</taxon>
        <taxon>Marinobacter</taxon>
    </lineage>
</organism>
<comment type="caution">
    <text evidence="1">The sequence shown here is derived from an EMBL/GenBank/DDBJ whole genome shotgun (WGS) entry which is preliminary data.</text>
</comment>
<reference evidence="1 2" key="1">
    <citation type="submission" date="2016-10" db="EMBL/GenBank/DDBJ databases">
        <authorList>
            <person name="Varghese N."/>
            <person name="Submissions S."/>
        </authorList>
    </citation>
    <scope>NUCLEOTIDE SEQUENCE [LARGE SCALE GENOMIC DNA]</scope>
    <source>
        <strain evidence="1 2">DSM 26291</strain>
    </source>
</reference>
<accession>A0ABY1FR75</accession>
<gene>
    <name evidence="1" type="ORF">SAMN04487868_11489</name>
</gene>
<name>A0ABY1FR75_9GAMM</name>
<keyword evidence="2" id="KW-1185">Reference proteome</keyword>
<sequence>MKVLGGVSHAETQWDNIEKARFVSLYALATEVVTSVKDQLELAFGKGLTFKYRGIATAIIISGDFFQQGARFTLQSVNLNTNTLSGASQRSIQYVCGKASHKVLQSCDGSWTAETSGPMDPMMIARVRSGT</sequence>
<dbReference type="EMBL" id="FOTV01000014">
    <property type="protein sequence ID" value="SFL90385.1"/>
    <property type="molecule type" value="Genomic_DNA"/>
</dbReference>